<evidence type="ECO:0000313" key="6">
    <source>
        <dbReference type="EMBL" id="SZF03918.1"/>
    </source>
</evidence>
<dbReference type="InterPro" id="IPR036390">
    <property type="entry name" value="WH_DNA-bd_sf"/>
</dbReference>
<dbReference type="InterPro" id="IPR001077">
    <property type="entry name" value="COMT_C"/>
</dbReference>
<dbReference type="PANTHER" id="PTHR43712:SF4">
    <property type="entry name" value="O-METHYLTRANSFERASE DOMAIN-CONTAINING PROTEIN"/>
    <property type="match status" value="1"/>
</dbReference>
<dbReference type="EMBL" id="UNSH01000060">
    <property type="protein sequence ID" value="SZF03918.1"/>
    <property type="molecule type" value="Genomic_DNA"/>
</dbReference>
<evidence type="ECO:0000256" key="2">
    <source>
        <dbReference type="ARBA" id="ARBA00022679"/>
    </source>
</evidence>
<dbReference type="Pfam" id="PF00891">
    <property type="entry name" value="Methyltransf_2"/>
    <property type="match status" value="1"/>
</dbReference>
<dbReference type="GO" id="GO:0032259">
    <property type="term" value="P:methylation"/>
    <property type="evidence" value="ECO:0007669"/>
    <property type="project" value="UniProtKB-KW"/>
</dbReference>
<dbReference type="InterPro" id="IPR016461">
    <property type="entry name" value="COMT-like"/>
</dbReference>
<evidence type="ECO:0000256" key="1">
    <source>
        <dbReference type="ARBA" id="ARBA00022603"/>
    </source>
</evidence>
<dbReference type="PANTHER" id="PTHR43712">
    <property type="entry name" value="PUTATIVE (AFU_ORTHOLOGUE AFUA_4G14580)-RELATED"/>
    <property type="match status" value="1"/>
</dbReference>
<dbReference type="VEuPathDB" id="FungiDB:BLGHR1_14712"/>
<dbReference type="PROSITE" id="PS51683">
    <property type="entry name" value="SAM_OMT_II"/>
    <property type="match status" value="1"/>
</dbReference>
<accession>A0A383UWA5</accession>
<dbReference type="SUPFAM" id="SSF53335">
    <property type="entry name" value="S-adenosyl-L-methionine-dependent methyltransferases"/>
    <property type="match status" value="1"/>
</dbReference>
<sequence>MGNNFSKQPDTNRERSSSLLSRVSLKKWSKLHAPSDTPGVSGGNSVRKRYSSQYSKFSFNKKHVHNNSLSDRSSFEISCPPENNIATMNESTEFQESINLVGQLEALLKDPNRFSSHHRAIALLTHQVSTALDGSSLINQLQDLIQEPQKFSRYDKEITMLTRRASTIFENPFQTYHRIAYSSLPLVIGRIAQDSGIFKALVASKDEAFDVASLAEITGLQQSTLEVFLEYMAAQHMIDDVGDFLYRANNVTLNLLKPITIYGLPVFNDLFLPIINHLGVSVNDRYGRSAHNLAFNTSLDLTSWLEKNPQFERELDELNRHQWDLVPSWHSVVDFQEEFAGDSDDRSFVFVDVGGGTGDQCIVLLDRFPGLKGYVILQDKPEILHKSQVPDRILKVPYNFFSDQPIHGAYVYYFRRVLSKNIDETVIQILKAQVPAMRKESFLLIDDKVLPDMKLTVTTSMLNLLELNILMFACFNVFERRQSQWLRLLDEAGYEVAQIHPYSDLHDCIIVAKVKFRSVMQRLDMVDQGDI</sequence>
<feature type="region of interest" description="Disordered" evidence="4">
    <location>
        <begin position="1"/>
        <end position="21"/>
    </location>
</feature>
<reference evidence="6 7" key="1">
    <citation type="submission" date="2017-11" db="EMBL/GenBank/DDBJ databases">
        <authorList>
            <person name="Kracher B."/>
        </authorList>
    </citation>
    <scope>NUCLEOTIDE SEQUENCE [LARGE SCALE GENOMIC DNA]</scope>
    <source>
        <strain evidence="6 7">RACE1</strain>
    </source>
</reference>
<evidence type="ECO:0000259" key="5">
    <source>
        <dbReference type="Pfam" id="PF00891"/>
    </source>
</evidence>
<dbReference type="Gene3D" id="3.40.50.150">
    <property type="entry name" value="Vaccinia Virus protein VP39"/>
    <property type="match status" value="1"/>
</dbReference>
<evidence type="ECO:0000256" key="3">
    <source>
        <dbReference type="ARBA" id="ARBA00022691"/>
    </source>
</evidence>
<organism evidence="6 7">
    <name type="scientific">Blumeria hordei</name>
    <name type="common">Barley powdery mildew</name>
    <name type="synonym">Blumeria graminis f. sp. hordei</name>
    <dbReference type="NCBI Taxonomy" id="2867405"/>
    <lineage>
        <taxon>Eukaryota</taxon>
        <taxon>Fungi</taxon>
        <taxon>Dikarya</taxon>
        <taxon>Ascomycota</taxon>
        <taxon>Pezizomycotina</taxon>
        <taxon>Leotiomycetes</taxon>
        <taxon>Erysiphales</taxon>
        <taxon>Erysiphaceae</taxon>
        <taxon>Blumeria</taxon>
    </lineage>
</organism>
<proteinExistence type="predicted"/>
<dbReference type="Proteomes" id="UP000275772">
    <property type="component" value="Unassembled WGS sequence"/>
</dbReference>
<keyword evidence="1" id="KW-0489">Methyltransferase</keyword>
<evidence type="ECO:0000313" key="7">
    <source>
        <dbReference type="Proteomes" id="UP000275772"/>
    </source>
</evidence>
<name>A0A383UWA5_BLUHO</name>
<dbReference type="GO" id="GO:0008171">
    <property type="term" value="F:O-methyltransferase activity"/>
    <property type="evidence" value="ECO:0007669"/>
    <property type="project" value="InterPro"/>
</dbReference>
<keyword evidence="3" id="KW-0949">S-adenosyl-L-methionine</keyword>
<dbReference type="InterPro" id="IPR029063">
    <property type="entry name" value="SAM-dependent_MTases_sf"/>
</dbReference>
<evidence type="ECO:0000256" key="4">
    <source>
        <dbReference type="SAM" id="MobiDB-lite"/>
    </source>
</evidence>
<feature type="domain" description="O-methyltransferase C-terminal" evidence="5">
    <location>
        <begin position="349"/>
        <end position="495"/>
    </location>
</feature>
<keyword evidence="2" id="KW-0808">Transferase</keyword>
<gene>
    <name evidence="6" type="ORF">BLGHR1_14712</name>
</gene>
<dbReference type="AlphaFoldDB" id="A0A383UWA5"/>
<dbReference type="SUPFAM" id="SSF46785">
    <property type="entry name" value="Winged helix' DNA-binding domain"/>
    <property type="match status" value="1"/>
</dbReference>
<protein>
    <recommendedName>
        <fullName evidence="5">O-methyltransferase C-terminal domain-containing protein</fullName>
    </recommendedName>
</protein>